<keyword evidence="1" id="KW-0812">Transmembrane</keyword>
<feature type="transmembrane region" description="Helical" evidence="1">
    <location>
        <begin position="108"/>
        <end position="125"/>
    </location>
</feature>
<sequence>MTTKKQNAILWASQVTASVILLQVVVLKLLAVPEAVFLFDKLGLEPAGRIGSGALELIAAICLLSSRLSVIGALISLSVMLAAIYAHITKLGIVLMDSQLQLNDGGSLFALSVTVAVCSVITIILRKKVIDFSSPIVGKQKLA</sequence>
<dbReference type="EMBL" id="FOLE01000003">
    <property type="protein sequence ID" value="SFC19990.1"/>
    <property type="molecule type" value="Genomic_DNA"/>
</dbReference>
<accession>A0A1I1HFU5</accession>
<dbReference type="RefSeq" id="WP_091510236.1">
    <property type="nucleotide sequence ID" value="NZ_FOLE01000003.1"/>
</dbReference>
<organism evidence="2 3">
    <name type="scientific">Flexibacter flexilis DSM 6793</name>
    <dbReference type="NCBI Taxonomy" id="927664"/>
    <lineage>
        <taxon>Bacteria</taxon>
        <taxon>Pseudomonadati</taxon>
        <taxon>Bacteroidota</taxon>
        <taxon>Cytophagia</taxon>
        <taxon>Cytophagales</taxon>
        <taxon>Flexibacteraceae</taxon>
        <taxon>Flexibacter</taxon>
    </lineage>
</organism>
<protein>
    <submittedName>
        <fullName evidence="2">DoxX-like family protein</fullName>
    </submittedName>
</protein>
<keyword evidence="3" id="KW-1185">Reference proteome</keyword>
<feature type="transmembrane region" description="Helical" evidence="1">
    <location>
        <begin position="7"/>
        <end position="27"/>
    </location>
</feature>
<keyword evidence="1" id="KW-1133">Transmembrane helix</keyword>
<evidence type="ECO:0000256" key="1">
    <source>
        <dbReference type="SAM" id="Phobius"/>
    </source>
</evidence>
<evidence type="ECO:0000313" key="2">
    <source>
        <dbReference type="EMBL" id="SFC19990.1"/>
    </source>
</evidence>
<feature type="transmembrane region" description="Helical" evidence="1">
    <location>
        <begin position="47"/>
        <end position="64"/>
    </location>
</feature>
<gene>
    <name evidence="2" type="ORF">SAMN05421780_103243</name>
</gene>
<name>A0A1I1HFU5_9BACT</name>
<keyword evidence="1" id="KW-0472">Membrane</keyword>
<dbReference type="STRING" id="927664.SAMN05421780_103243"/>
<dbReference type="Proteomes" id="UP000199514">
    <property type="component" value="Unassembled WGS sequence"/>
</dbReference>
<dbReference type="OrthoDB" id="8161897at2"/>
<evidence type="ECO:0000313" key="3">
    <source>
        <dbReference type="Proteomes" id="UP000199514"/>
    </source>
</evidence>
<dbReference type="AlphaFoldDB" id="A0A1I1HFU5"/>
<reference evidence="2 3" key="1">
    <citation type="submission" date="2016-10" db="EMBL/GenBank/DDBJ databases">
        <authorList>
            <person name="de Groot N.N."/>
        </authorList>
    </citation>
    <scope>NUCLEOTIDE SEQUENCE [LARGE SCALE GENOMIC DNA]</scope>
    <source>
        <strain evidence="2 3">DSM 6793</strain>
    </source>
</reference>
<proteinExistence type="predicted"/>
<feature type="transmembrane region" description="Helical" evidence="1">
    <location>
        <begin position="71"/>
        <end position="88"/>
    </location>
</feature>